<gene>
    <name evidence="2" type="ORF">TNIN_285741</name>
</gene>
<dbReference type="Proteomes" id="UP000886998">
    <property type="component" value="Unassembled WGS sequence"/>
</dbReference>
<keyword evidence="1" id="KW-0472">Membrane</keyword>
<dbReference type="EMBL" id="BMAV01013676">
    <property type="protein sequence ID" value="GFY61516.1"/>
    <property type="molecule type" value="Genomic_DNA"/>
</dbReference>
<proteinExistence type="predicted"/>
<evidence type="ECO:0000256" key="1">
    <source>
        <dbReference type="SAM" id="Phobius"/>
    </source>
</evidence>
<sequence>MPSFPLSAERHLSYWTPFYSGSQVKEKNIPTLILIYERQRSDENIVRRYSSIVIEIVTVVHLIIYLFAFCMASTNVLVELQSHLVTDPVTSV</sequence>
<organism evidence="2 3">
    <name type="scientific">Trichonephila inaurata madagascariensis</name>
    <dbReference type="NCBI Taxonomy" id="2747483"/>
    <lineage>
        <taxon>Eukaryota</taxon>
        <taxon>Metazoa</taxon>
        <taxon>Ecdysozoa</taxon>
        <taxon>Arthropoda</taxon>
        <taxon>Chelicerata</taxon>
        <taxon>Arachnida</taxon>
        <taxon>Araneae</taxon>
        <taxon>Araneomorphae</taxon>
        <taxon>Entelegynae</taxon>
        <taxon>Araneoidea</taxon>
        <taxon>Nephilidae</taxon>
        <taxon>Trichonephila</taxon>
        <taxon>Trichonephila inaurata</taxon>
    </lineage>
</organism>
<accession>A0A8X7C8B5</accession>
<keyword evidence="3" id="KW-1185">Reference proteome</keyword>
<keyword evidence="1" id="KW-0812">Transmembrane</keyword>
<evidence type="ECO:0000313" key="2">
    <source>
        <dbReference type="EMBL" id="GFY61516.1"/>
    </source>
</evidence>
<reference evidence="2" key="1">
    <citation type="submission" date="2020-08" db="EMBL/GenBank/DDBJ databases">
        <title>Multicomponent nature underlies the extraordinary mechanical properties of spider dragline silk.</title>
        <authorList>
            <person name="Kono N."/>
            <person name="Nakamura H."/>
            <person name="Mori M."/>
            <person name="Yoshida Y."/>
            <person name="Ohtoshi R."/>
            <person name="Malay A.D."/>
            <person name="Moran D.A.P."/>
            <person name="Tomita M."/>
            <person name="Numata K."/>
            <person name="Arakawa K."/>
        </authorList>
    </citation>
    <scope>NUCLEOTIDE SEQUENCE</scope>
</reference>
<evidence type="ECO:0000313" key="3">
    <source>
        <dbReference type="Proteomes" id="UP000886998"/>
    </source>
</evidence>
<feature type="transmembrane region" description="Helical" evidence="1">
    <location>
        <begin position="52"/>
        <end position="78"/>
    </location>
</feature>
<keyword evidence="1" id="KW-1133">Transmembrane helix</keyword>
<comment type="caution">
    <text evidence="2">The sequence shown here is derived from an EMBL/GenBank/DDBJ whole genome shotgun (WGS) entry which is preliminary data.</text>
</comment>
<name>A0A8X7C8B5_9ARAC</name>
<dbReference type="AlphaFoldDB" id="A0A8X7C8B5"/>
<protein>
    <submittedName>
        <fullName evidence="2">Uncharacterized protein</fullName>
    </submittedName>
</protein>